<sequence>MRGDRVLYRDPPANGGVGPQGGRPQRHGSRFEFHAPDTWGNPLHETEHDLDKYGHMRVRCFERLHVKLNRQTVWAHHPEPELPIVPGTVIRLDVQRLPSGGSPKPLWLWWSRTSTDAALADTVWSCFLRRFDLEHTFRYWKQHLGWTRPALRDPLAADRWTALVMTVYTQLRLARPLTGDLRRPWERPLPIDRLTPGRVRRGFRQVRRSLPALTNPAKLSRPGPGRPPGRRNYRKAPVYNVGNALLENDQRTDERHPEQPTS</sequence>
<feature type="region of interest" description="Disordered" evidence="1">
    <location>
        <begin position="1"/>
        <end position="30"/>
    </location>
</feature>
<evidence type="ECO:0008006" key="3">
    <source>
        <dbReference type="Google" id="ProtNLM"/>
    </source>
</evidence>
<dbReference type="SUPFAM" id="SSF53098">
    <property type="entry name" value="Ribonuclease H-like"/>
    <property type="match status" value="1"/>
</dbReference>
<dbReference type="RefSeq" id="WP_369228012.1">
    <property type="nucleotide sequence ID" value="NZ_CP163441.1"/>
</dbReference>
<evidence type="ECO:0000313" key="2">
    <source>
        <dbReference type="EMBL" id="XDQ49361.1"/>
    </source>
</evidence>
<dbReference type="InterPro" id="IPR012337">
    <property type="entry name" value="RNaseH-like_sf"/>
</dbReference>
<feature type="region of interest" description="Disordered" evidence="1">
    <location>
        <begin position="205"/>
        <end position="239"/>
    </location>
</feature>
<proteinExistence type="predicted"/>
<dbReference type="AlphaFoldDB" id="A0AB39R477"/>
<protein>
    <recommendedName>
        <fullName evidence="3">Transposase</fullName>
    </recommendedName>
</protein>
<organism evidence="2">
    <name type="scientific">Streptomyces sp. R39</name>
    <dbReference type="NCBI Taxonomy" id="3238631"/>
    <lineage>
        <taxon>Bacteria</taxon>
        <taxon>Bacillati</taxon>
        <taxon>Actinomycetota</taxon>
        <taxon>Actinomycetes</taxon>
        <taxon>Kitasatosporales</taxon>
        <taxon>Streptomycetaceae</taxon>
        <taxon>Streptomyces</taxon>
    </lineage>
</organism>
<reference evidence="2" key="1">
    <citation type="submission" date="2024-07" db="EMBL/GenBank/DDBJ databases">
        <authorList>
            <person name="Yu S.T."/>
        </authorList>
    </citation>
    <scope>NUCLEOTIDE SEQUENCE</scope>
    <source>
        <strain evidence="2">R39</strain>
    </source>
</reference>
<accession>A0AB39R477</accession>
<dbReference type="EMBL" id="CP163441">
    <property type="protein sequence ID" value="XDQ49361.1"/>
    <property type="molecule type" value="Genomic_DNA"/>
</dbReference>
<evidence type="ECO:0000256" key="1">
    <source>
        <dbReference type="SAM" id="MobiDB-lite"/>
    </source>
</evidence>
<name>A0AB39R477_9ACTN</name>
<gene>
    <name evidence="2" type="ORF">AB5J52_47970</name>
</gene>